<sequence length="168" mass="18386">MYIFCLGFLTLMSLSSLCFAQIGTGNDITLVGEVAIINHPEAVSNVENIVETKIDSYKNKLPSRSVEKKPSKVITSTKTSKIPKVTKQANVFVLAADPAKMISGGSKEASYAIFSGNTYHKSTVKPDDKSFGTTYILLYDNAVNTHYRNIVCQSVYLKTGWARPPPIS</sequence>
<dbReference type="AlphaFoldDB" id="A0A1T5FPY4"/>
<reference evidence="2 3" key="1">
    <citation type="submission" date="2017-02" db="EMBL/GenBank/DDBJ databases">
        <authorList>
            <person name="Peterson S.W."/>
        </authorList>
    </citation>
    <scope>NUCLEOTIDE SEQUENCE [LARGE SCALE GENOMIC DNA]</scope>
    <source>
        <strain evidence="2 3">DSM 22323</strain>
    </source>
</reference>
<evidence type="ECO:0000313" key="3">
    <source>
        <dbReference type="Proteomes" id="UP000191112"/>
    </source>
</evidence>
<dbReference type="RefSeq" id="WP_221405227.1">
    <property type="nucleotide sequence ID" value="NZ_FUYZ01000007.1"/>
</dbReference>
<protein>
    <submittedName>
        <fullName evidence="2">Uncharacterized protein</fullName>
    </submittedName>
</protein>
<dbReference type="Proteomes" id="UP000191112">
    <property type="component" value="Unassembled WGS sequence"/>
</dbReference>
<evidence type="ECO:0000313" key="2">
    <source>
        <dbReference type="EMBL" id="SKB98238.1"/>
    </source>
</evidence>
<dbReference type="EMBL" id="FUYZ01000007">
    <property type="protein sequence ID" value="SKB98238.1"/>
    <property type="molecule type" value="Genomic_DNA"/>
</dbReference>
<feature type="chain" id="PRO_5012368956" evidence="1">
    <location>
        <begin position="21"/>
        <end position="168"/>
    </location>
</feature>
<dbReference type="STRING" id="619805.SAMN05660477_02209"/>
<keyword evidence="1" id="KW-0732">Signal</keyword>
<organism evidence="2 3">
    <name type="scientific">Soonwooa buanensis</name>
    <dbReference type="NCBI Taxonomy" id="619805"/>
    <lineage>
        <taxon>Bacteria</taxon>
        <taxon>Pseudomonadati</taxon>
        <taxon>Bacteroidota</taxon>
        <taxon>Flavobacteriia</taxon>
        <taxon>Flavobacteriales</taxon>
        <taxon>Weeksellaceae</taxon>
        <taxon>Chryseobacterium group</taxon>
        <taxon>Soonwooa</taxon>
    </lineage>
</organism>
<keyword evidence="3" id="KW-1185">Reference proteome</keyword>
<gene>
    <name evidence="2" type="ORF">SAMN05660477_02209</name>
</gene>
<name>A0A1T5FPY4_9FLAO</name>
<evidence type="ECO:0000256" key="1">
    <source>
        <dbReference type="SAM" id="SignalP"/>
    </source>
</evidence>
<accession>A0A1T5FPY4</accession>
<feature type="signal peptide" evidence="1">
    <location>
        <begin position="1"/>
        <end position="20"/>
    </location>
</feature>
<proteinExistence type="predicted"/>